<keyword evidence="3" id="KW-1133">Transmembrane helix</keyword>
<feature type="transmembrane region" description="Helical" evidence="3">
    <location>
        <begin position="6"/>
        <end position="26"/>
    </location>
</feature>
<name>A0A7J3YTG3_9CREN</name>
<dbReference type="EMBL" id="DRYU01000006">
    <property type="protein sequence ID" value="HHP92085.1"/>
    <property type="molecule type" value="Genomic_DNA"/>
</dbReference>
<proteinExistence type="predicted"/>
<comment type="caution">
    <text evidence="5">The sequence shown here is derived from an EMBL/GenBank/DDBJ whole genome shotgun (WGS) entry which is preliminary data.</text>
</comment>
<reference evidence="5" key="1">
    <citation type="journal article" date="2020" name="mSystems">
        <title>Genome- and Community-Level Interaction Insights into Carbon Utilization and Element Cycling Functions of Hydrothermarchaeota in Hydrothermal Sediment.</title>
        <authorList>
            <person name="Zhou Z."/>
            <person name="Liu Y."/>
            <person name="Xu W."/>
            <person name="Pan J."/>
            <person name="Luo Z.H."/>
            <person name="Li M."/>
        </authorList>
    </citation>
    <scope>NUCLEOTIDE SEQUENCE [LARGE SCALE GENOMIC DNA]</scope>
    <source>
        <strain evidence="5">SpSt-1109</strain>
    </source>
</reference>
<dbReference type="InterPro" id="IPR029044">
    <property type="entry name" value="Nucleotide-diphossugar_trans"/>
</dbReference>
<sequence length="242" mass="27066">MVEPLLTVALTLALIHFVIPLAYYLYLKTMWFRKPWDVKRDLSYKLRVTVIIPTYNEVTFVESKLDDIAGQEYPRGLLEVIVVDSRNSDGTLDVVGRWAKAHSDVRLVVVRESVRRGKAYALNNALRYASGDIIVLTDADSIWSSTKTLEDAMSWFNDLSVGAVTCLVKPVNPGFTGIEEGYRGFYNIVRVSESKAWSTPIFHGDLAAFRRDLLEGIGGFPLDLGRTLFTTPESLALKGGDE</sequence>
<dbReference type="PANTHER" id="PTHR43630:SF1">
    <property type="entry name" value="POLY-BETA-1,6-N-ACETYL-D-GLUCOSAMINE SYNTHASE"/>
    <property type="match status" value="1"/>
</dbReference>
<dbReference type="AlphaFoldDB" id="A0A7J3YTG3"/>
<keyword evidence="3" id="KW-0812">Transmembrane</keyword>
<dbReference type="Pfam" id="PF00535">
    <property type="entry name" value="Glycos_transf_2"/>
    <property type="match status" value="1"/>
</dbReference>
<keyword evidence="2 5" id="KW-0808">Transferase</keyword>
<evidence type="ECO:0000313" key="5">
    <source>
        <dbReference type="EMBL" id="HHP92085.1"/>
    </source>
</evidence>
<dbReference type="GO" id="GO:0016757">
    <property type="term" value="F:glycosyltransferase activity"/>
    <property type="evidence" value="ECO:0007669"/>
    <property type="project" value="UniProtKB-KW"/>
</dbReference>
<dbReference type="InterPro" id="IPR001173">
    <property type="entry name" value="Glyco_trans_2-like"/>
</dbReference>
<keyword evidence="1" id="KW-0328">Glycosyltransferase</keyword>
<protein>
    <submittedName>
        <fullName evidence="5">Glycosyltransferase</fullName>
    </submittedName>
</protein>
<gene>
    <name evidence="5" type="ORF">ENM70_00430</name>
</gene>
<dbReference type="SUPFAM" id="SSF53448">
    <property type="entry name" value="Nucleotide-diphospho-sugar transferases"/>
    <property type="match status" value="1"/>
</dbReference>
<evidence type="ECO:0000256" key="3">
    <source>
        <dbReference type="SAM" id="Phobius"/>
    </source>
</evidence>
<evidence type="ECO:0000256" key="2">
    <source>
        <dbReference type="ARBA" id="ARBA00022679"/>
    </source>
</evidence>
<organism evidence="5">
    <name type="scientific">Ignisphaera aggregans</name>
    <dbReference type="NCBI Taxonomy" id="334771"/>
    <lineage>
        <taxon>Archaea</taxon>
        <taxon>Thermoproteota</taxon>
        <taxon>Thermoprotei</taxon>
        <taxon>Desulfurococcales</taxon>
        <taxon>Desulfurococcaceae</taxon>
        <taxon>Ignisphaera</taxon>
    </lineage>
</organism>
<evidence type="ECO:0000259" key="4">
    <source>
        <dbReference type="Pfam" id="PF00535"/>
    </source>
</evidence>
<keyword evidence="3" id="KW-0472">Membrane</keyword>
<evidence type="ECO:0000256" key="1">
    <source>
        <dbReference type="ARBA" id="ARBA00022676"/>
    </source>
</evidence>
<dbReference type="PANTHER" id="PTHR43630">
    <property type="entry name" value="POLY-BETA-1,6-N-ACETYL-D-GLUCOSAMINE SYNTHASE"/>
    <property type="match status" value="1"/>
</dbReference>
<dbReference type="Gene3D" id="3.90.550.10">
    <property type="entry name" value="Spore Coat Polysaccharide Biosynthesis Protein SpsA, Chain A"/>
    <property type="match status" value="1"/>
</dbReference>
<accession>A0A7J3YTG3</accession>
<feature type="domain" description="Glycosyltransferase 2-like" evidence="4">
    <location>
        <begin position="49"/>
        <end position="216"/>
    </location>
</feature>